<dbReference type="PANTHER" id="PTHR30537">
    <property type="entry name" value="HTH-TYPE TRANSCRIPTIONAL REGULATOR"/>
    <property type="match status" value="1"/>
</dbReference>
<evidence type="ECO:0000313" key="6">
    <source>
        <dbReference type="EMBL" id="SHN68021.1"/>
    </source>
</evidence>
<dbReference type="InterPro" id="IPR036388">
    <property type="entry name" value="WH-like_DNA-bd_sf"/>
</dbReference>
<dbReference type="Gene3D" id="1.10.10.10">
    <property type="entry name" value="Winged helix-like DNA-binding domain superfamily/Winged helix DNA-binding domain"/>
    <property type="match status" value="1"/>
</dbReference>
<keyword evidence="3 6" id="KW-0238">DNA-binding</keyword>
<evidence type="ECO:0000259" key="5">
    <source>
        <dbReference type="PROSITE" id="PS50931"/>
    </source>
</evidence>
<dbReference type="Gene3D" id="3.40.190.290">
    <property type="match status" value="1"/>
</dbReference>
<dbReference type="GO" id="GO:0003700">
    <property type="term" value="F:DNA-binding transcription factor activity"/>
    <property type="evidence" value="ECO:0007669"/>
    <property type="project" value="InterPro"/>
</dbReference>
<dbReference type="PANTHER" id="PTHR30537:SF3">
    <property type="entry name" value="TRANSCRIPTIONAL REGULATORY PROTEIN"/>
    <property type="match status" value="1"/>
</dbReference>
<dbReference type="RefSeq" id="WP_072788091.1">
    <property type="nucleotide sequence ID" value="NZ_FRCX01000012.1"/>
</dbReference>
<gene>
    <name evidence="6" type="ORF">SAMN05192549_11290</name>
</gene>
<keyword evidence="7" id="KW-1185">Reference proteome</keyword>
<dbReference type="OrthoDB" id="9072091at2"/>
<protein>
    <submittedName>
        <fullName evidence="6">DNA-binding transcriptional regulator, LysR family</fullName>
    </submittedName>
</protein>
<dbReference type="PROSITE" id="PS50931">
    <property type="entry name" value="HTH_LYSR"/>
    <property type="match status" value="1"/>
</dbReference>
<keyword evidence="2" id="KW-0805">Transcription regulation</keyword>
<feature type="domain" description="HTH lysR-type" evidence="5">
    <location>
        <begin position="7"/>
        <end position="64"/>
    </location>
</feature>
<dbReference type="Pfam" id="PF03466">
    <property type="entry name" value="LysR_substrate"/>
    <property type="match status" value="1"/>
</dbReference>
<organism evidence="6 7">
    <name type="scientific">Duganella sacchari</name>
    <dbReference type="NCBI Taxonomy" id="551987"/>
    <lineage>
        <taxon>Bacteria</taxon>
        <taxon>Pseudomonadati</taxon>
        <taxon>Pseudomonadota</taxon>
        <taxon>Betaproteobacteria</taxon>
        <taxon>Burkholderiales</taxon>
        <taxon>Oxalobacteraceae</taxon>
        <taxon>Telluria group</taxon>
        <taxon>Duganella</taxon>
    </lineage>
</organism>
<evidence type="ECO:0000256" key="2">
    <source>
        <dbReference type="ARBA" id="ARBA00023015"/>
    </source>
</evidence>
<proteinExistence type="inferred from homology"/>
<dbReference type="GO" id="GO:0006351">
    <property type="term" value="P:DNA-templated transcription"/>
    <property type="evidence" value="ECO:0007669"/>
    <property type="project" value="TreeGrafter"/>
</dbReference>
<dbReference type="Proteomes" id="UP000184339">
    <property type="component" value="Unassembled WGS sequence"/>
</dbReference>
<dbReference type="InterPro" id="IPR005119">
    <property type="entry name" value="LysR_subst-bd"/>
</dbReference>
<name>A0A1M7TBF8_9BURK</name>
<dbReference type="EMBL" id="FRCX01000012">
    <property type="protein sequence ID" value="SHN68021.1"/>
    <property type="molecule type" value="Genomic_DNA"/>
</dbReference>
<keyword evidence="4" id="KW-0804">Transcription</keyword>
<dbReference type="InterPro" id="IPR036390">
    <property type="entry name" value="WH_DNA-bd_sf"/>
</dbReference>
<evidence type="ECO:0000313" key="7">
    <source>
        <dbReference type="Proteomes" id="UP000184339"/>
    </source>
</evidence>
<reference evidence="7" key="1">
    <citation type="submission" date="2016-11" db="EMBL/GenBank/DDBJ databases">
        <authorList>
            <person name="Varghese N."/>
            <person name="Submissions S."/>
        </authorList>
    </citation>
    <scope>NUCLEOTIDE SEQUENCE [LARGE SCALE GENOMIC DNA]</scope>
    <source>
        <strain evidence="7">Sac-22</strain>
    </source>
</reference>
<dbReference type="SUPFAM" id="SSF46785">
    <property type="entry name" value="Winged helix' DNA-binding domain"/>
    <property type="match status" value="1"/>
</dbReference>
<dbReference type="InterPro" id="IPR000847">
    <property type="entry name" value="LysR_HTH_N"/>
</dbReference>
<dbReference type="InterPro" id="IPR058163">
    <property type="entry name" value="LysR-type_TF_proteobact-type"/>
</dbReference>
<dbReference type="STRING" id="551987.SAMN05192549_11290"/>
<accession>A0A1M7TBF8</accession>
<comment type="similarity">
    <text evidence="1">Belongs to the LysR transcriptional regulatory family.</text>
</comment>
<dbReference type="Pfam" id="PF00126">
    <property type="entry name" value="HTH_1"/>
    <property type="match status" value="1"/>
</dbReference>
<dbReference type="AlphaFoldDB" id="A0A1M7TBF8"/>
<dbReference type="CDD" id="cd05466">
    <property type="entry name" value="PBP2_LTTR_substrate"/>
    <property type="match status" value="1"/>
</dbReference>
<sequence length="300" mass="32966">MAMSNDFDWNDIPLILALARSGSMSATGRQLGVDASTISRRIAAAEKALKLRLFIRDNTGYQLTDAGQVFVEHGEAVYGNVQSMLQASSQEADAVLGAVNITSIDFLFDYWLLEHVPALHAQHPHLQLTLQAENQNLSFTRREADFALRLGKPSEDAALVMRKLGDLGFAVYGHARFADTPRACWGTQPWIAYDDTLANTAEMQWLAAMEPQPRKVLRVNSLSTMVRACRAGVGMALLPCIMGAQEGLQRIGANVEVQRDIWLLSHRDAGSIARFKTVSVWLSQLYAANEQLLCGAASHP</sequence>
<evidence type="ECO:0000256" key="4">
    <source>
        <dbReference type="ARBA" id="ARBA00023163"/>
    </source>
</evidence>
<dbReference type="SUPFAM" id="SSF53850">
    <property type="entry name" value="Periplasmic binding protein-like II"/>
    <property type="match status" value="1"/>
</dbReference>
<evidence type="ECO:0000256" key="3">
    <source>
        <dbReference type="ARBA" id="ARBA00023125"/>
    </source>
</evidence>
<evidence type="ECO:0000256" key="1">
    <source>
        <dbReference type="ARBA" id="ARBA00009437"/>
    </source>
</evidence>
<dbReference type="GO" id="GO:0043565">
    <property type="term" value="F:sequence-specific DNA binding"/>
    <property type="evidence" value="ECO:0007669"/>
    <property type="project" value="TreeGrafter"/>
</dbReference>